<dbReference type="OrthoDB" id="432281at2759"/>
<evidence type="ECO:0000313" key="3">
    <source>
        <dbReference type="EMBL" id="CAF1175730.1"/>
    </source>
</evidence>
<dbReference type="Proteomes" id="UP000663828">
    <property type="component" value="Unassembled WGS sequence"/>
</dbReference>
<evidence type="ECO:0000313" key="4">
    <source>
        <dbReference type="Proteomes" id="UP000663828"/>
    </source>
</evidence>
<accession>A0A814UJX3</accession>
<dbReference type="PANTHER" id="PTHR24172">
    <property type="entry name" value="ANK_REP_REGION DOMAIN-CONTAINING PROTEIN"/>
    <property type="match status" value="1"/>
</dbReference>
<evidence type="ECO:0000313" key="5">
    <source>
        <dbReference type="Proteomes" id="UP000663852"/>
    </source>
</evidence>
<dbReference type="EMBL" id="CAJNOJ010000133">
    <property type="protein sequence ID" value="CAF1175730.1"/>
    <property type="molecule type" value="Genomic_DNA"/>
</dbReference>
<dbReference type="InterPro" id="IPR036770">
    <property type="entry name" value="Ankyrin_rpt-contain_sf"/>
</dbReference>
<gene>
    <name evidence="3" type="ORF">EDS130_LOCUS23952</name>
    <name evidence="2" type="ORF">XAT740_LOCUS8837</name>
</gene>
<dbReference type="EMBL" id="CAJNOR010000446">
    <property type="protein sequence ID" value="CAF0917041.1"/>
    <property type="molecule type" value="Genomic_DNA"/>
</dbReference>
<evidence type="ECO:0000256" key="1">
    <source>
        <dbReference type="PROSITE-ProRule" id="PRU00023"/>
    </source>
</evidence>
<name>A0A814UJX3_ADIRI</name>
<comment type="caution">
    <text evidence="3">The sequence shown here is derived from an EMBL/GenBank/DDBJ whole genome shotgun (WGS) entry which is preliminary data.</text>
</comment>
<proteinExistence type="predicted"/>
<dbReference type="InterPro" id="IPR002110">
    <property type="entry name" value="Ankyrin_rpt"/>
</dbReference>
<sequence length="761" mass="88533">MAPKVDRFRSNQLYKLLSTHPLNPDELLQQVNTLLHQQPDLVEMKHPKDGSYLHVVCQNFHQQEDIASRLIYALANAGADPNVPDGEGNTPLHKVFKQGAAHHSFHLIQALFRIGVDPRLNNYDGKSASAYIRNNQLKAFCKVYGEGIWHAIETVNIEETARLMNGFLKIDCKHNSNKTLLDKARDLNSPPIIDILADYQVTTEFVHSILAFDWDRASIIYEHENNFLKFNARDSIHRFTSHHRYSKSLLDYCLESQCSKPFEILFQSPAIKIDVNILCTDGLPFFFHCFQPFISKEIRSNILLNSNMLTKSSKGETFLFHLMRLYTSEVNPEYITLFKAIIINNPLLIAQRNEEERSIVEVIELSTSMNTYKKLQPFYEAVKHLLVLHLKSDLIIEQLILNSFGYDLVIYCRNKTLLMTKYVYRLLRNLKSNRGFTVWITSFLHAVVMNDLTRVAYILSLKKCIHQAKDSFGRTGAHLAVLHQRYDILKFFTEKYPNIINIKDNMNRTSYHYACLMNDTKSVEMLEQAKAIPVVDCWDFSPKDYLLNRDYFLKQFQIEDFAKDEIQRQSVALSNFLKIVFYSNLKKATETNSTDDIKLLHYDITKMGYHLKDLRPTSQSNDYVQGYRYIPLLFIGLEHRSIPAIKTLIRLGLPVTGEIQIMKSQMSQHFRSKYFPTQPNLLQDFDIMEMIDNITDDNELKDAFKQDLTVIEDDINELVIKTEHENKLNFKKFAKRRMILSNLIKDNKSTKNDNPQSCSIF</sequence>
<evidence type="ECO:0000313" key="2">
    <source>
        <dbReference type="EMBL" id="CAF0917041.1"/>
    </source>
</evidence>
<dbReference type="Gene3D" id="1.25.40.20">
    <property type="entry name" value="Ankyrin repeat-containing domain"/>
    <property type="match status" value="2"/>
</dbReference>
<dbReference type="SUPFAM" id="SSF48403">
    <property type="entry name" value="Ankyrin repeat"/>
    <property type="match status" value="2"/>
</dbReference>
<dbReference type="SMART" id="SM00248">
    <property type="entry name" value="ANK"/>
    <property type="match status" value="4"/>
</dbReference>
<organism evidence="3 5">
    <name type="scientific">Adineta ricciae</name>
    <name type="common">Rotifer</name>
    <dbReference type="NCBI Taxonomy" id="249248"/>
    <lineage>
        <taxon>Eukaryota</taxon>
        <taxon>Metazoa</taxon>
        <taxon>Spiralia</taxon>
        <taxon>Gnathifera</taxon>
        <taxon>Rotifera</taxon>
        <taxon>Eurotatoria</taxon>
        <taxon>Bdelloidea</taxon>
        <taxon>Adinetida</taxon>
        <taxon>Adinetidae</taxon>
        <taxon>Adineta</taxon>
    </lineage>
</organism>
<dbReference type="Pfam" id="PF12796">
    <property type="entry name" value="Ank_2"/>
    <property type="match status" value="1"/>
</dbReference>
<dbReference type="AlphaFoldDB" id="A0A814UJX3"/>
<keyword evidence="4" id="KW-1185">Reference proteome</keyword>
<dbReference type="PANTHER" id="PTHR24172:SF4">
    <property type="entry name" value="ANK_REP_REGION DOMAIN-CONTAINING PROTEIN"/>
    <property type="match status" value="1"/>
</dbReference>
<feature type="repeat" description="ANK" evidence="1">
    <location>
        <begin position="87"/>
        <end position="123"/>
    </location>
</feature>
<reference evidence="3" key="1">
    <citation type="submission" date="2021-02" db="EMBL/GenBank/DDBJ databases">
        <authorList>
            <person name="Nowell W R."/>
        </authorList>
    </citation>
    <scope>NUCLEOTIDE SEQUENCE</scope>
</reference>
<dbReference type="PROSITE" id="PS50088">
    <property type="entry name" value="ANK_REPEAT"/>
    <property type="match status" value="1"/>
</dbReference>
<dbReference type="Proteomes" id="UP000663852">
    <property type="component" value="Unassembled WGS sequence"/>
</dbReference>
<protein>
    <submittedName>
        <fullName evidence="3">Uncharacterized protein</fullName>
    </submittedName>
</protein>
<keyword evidence="1" id="KW-0040">ANK repeat</keyword>